<dbReference type="OrthoDB" id="3687641at2759"/>
<gene>
    <name evidence="3" type="ORF">CLAFUR5_12188</name>
</gene>
<reference evidence="3" key="2">
    <citation type="journal article" date="2022" name="Microb. Genom.">
        <title>A chromosome-scale genome assembly of the tomato pathogen Cladosporium fulvum reveals a compartmentalized genome architecture and the presence of a dispensable chromosome.</title>
        <authorList>
            <person name="Zaccaron A.Z."/>
            <person name="Chen L.H."/>
            <person name="Samaras A."/>
            <person name="Stergiopoulos I."/>
        </authorList>
    </citation>
    <scope>NUCLEOTIDE SEQUENCE</scope>
    <source>
        <strain evidence="3">Race5_Kim</strain>
    </source>
</reference>
<keyword evidence="4" id="KW-1185">Reference proteome</keyword>
<dbReference type="InterPro" id="IPR021765">
    <property type="entry name" value="UstYa-like"/>
</dbReference>
<dbReference type="Pfam" id="PF11807">
    <property type="entry name" value="UstYa"/>
    <property type="match status" value="1"/>
</dbReference>
<dbReference type="PANTHER" id="PTHR33365">
    <property type="entry name" value="YALI0B05434P"/>
    <property type="match status" value="1"/>
</dbReference>
<dbReference type="GO" id="GO:0043386">
    <property type="term" value="P:mycotoxin biosynthetic process"/>
    <property type="evidence" value="ECO:0007669"/>
    <property type="project" value="InterPro"/>
</dbReference>
<keyword evidence="2" id="KW-1133">Transmembrane helix</keyword>
<comment type="similarity">
    <text evidence="1">Belongs to the ustYa family.</text>
</comment>
<evidence type="ECO:0000313" key="4">
    <source>
        <dbReference type="Proteomes" id="UP000756132"/>
    </source>
</evidence>
<evidence type="ECO:0000256" key="1">
    <source>
        <dbReference type="ARBA" id="ARBA00035112"/>
    </source>
</evidence>
<reference evidence="3" key="1">
    <citation type="submission" date="2021-12" db="EMBL/GenBank/DDBJ databases">
        <authorList>
            <person name="Zaccaron A."/>
            <person name="Stergiopoulos I."/>
        </authorList>
    </citation>
    <scope>NUCLEOTIDE SEQUENCE</scope>
    <source>
        <strain evidence="3">Race5_Kim</strain>
    </source>
</reference>
<dbReference type="GeneID" id="71992066"/>
<evidence type="ECO:0000256" key="2">
    <source>
        <dbReference type="SAM" id="Phobius"/>
    </source>
</evidence>
<keyword evidence="2" id="KW-0472">Membrane</keyword>
<dbReference type="KEGG" id="ffu:CLAFUR5_12188"/>
<feature type="transmembrane region" description="Helical" evidence="2">
    <location>
        <begin position="38"/>
        <end position="60"/>
    </location>
</feature>
<evidence type="ECO:0008006" key="5">
    <source>
        <dbReference type="Google" id="ProtNLM"/>
    </source>
</evidence>
<dbReference type="Proteomes" id="UP000756132">
    <property type="component" value="Chromosome 10"/>
</dbReference>
<sequence>MAPFDRNDQKQSLLPNSDAGLIDANVEQRYVKHKRRQLFNTWIAVVTTGVACFFATRAYYMHPSWIERIAAAQPYSPLYNGFQPHVEKVVLGGDLCNIYEQEPSSAVDEAWEALSTAKYMLVSEKDLIKMHGSIDAAVEWPDSLGNYLVEFHAYHLIHCLNVLRKNAYHTFPYYFQEELLNPIHWSHWTHCLETIRQELLCMPSMQLSRMVWQEGNGAPSPEFRTNRMCMRWQDFDAMATERCVPAEVSDYLTTLCGG</sequence>
<dbReference type="PANTHER" id="PTHR33365:SF14">
    <property type="entry name" value="TAT PATHWAY SIGNAL SEQUENCE"/>
    <property type="match status" value="1"/>
</dbReference>
<name>A0A9Q8PHC9_PASFU</name>
<dbReference type="EMBL" id="CP090172">
    <property type="protein sequence ID" value="UJO22473.1"/>
    <property type="molecule type" value="Genomic_DNA"/>
</dbReference>
<proteinExistence type="inferred from homology"/>
<evidence type="ECO:0000313" key="3">
    <source>
        <dbReference type="EMBL" id="UJO22473.1"/>
    </source>
</evidence>
<keyword evidence="2" id="KW-0812">Transmembrane</keyword>
<protein>
    <recommendedName>
        <fullName evidence="5">Tat pathway signal sequence</fullName>
    </recommendedName>
</protein>
<organism evidence="3 4">
    <name type="scientific">Passalora fulva</name>
    <name type="common">Tomato leaf mold</name>
    <name type="synonym">Cladosporium fulvum</name>
    <dbReference type="NCBI Taxonomy" id="5499"/>
    <lineage>
        <taxon>Eukaryota</taxon>
        <taxon>Fungi</taxon>
        <taxon>Dikarya</taxon>
        <taxon>Ascomycota</taxon>
        <taxon>Pezizomycotina</taxon>
        <taxon>Dothideomycetes</taxon>
        <taxon>Dothideomycetidae</taxon>
        <taxon>Mycosphaerellales</taxon>
        <taxon>Mycosphaerellaceae</taxon>
        <taxon>Fulvia</taxon>
    </lineage>
</organism>
<dbReference type="AlphaFoldDB" id="A0A9Q8PHC9"/>
<dbReference type="RefSeq" id="XP_047766839.1">
    <property type="nucleotide sequence ID" value="XM_047911336.1"/>
</dbReference>
<accession>A0A9Q8PHC9</accession>